<protein>
    <submittedName>
        <fullName evidence="11">ABC transporter ATP-binding protein</fullName>
    </submittedName>
    <submittedName>
        <fullName evidence="12">ATP-binding cassette subfamily B protein</fullName>
    </submittedName>
</protein>
<dbReference type="EMBL" id="JACHMV010000001">
    <property type="protein sequence ID" value="MBB4774150.1"/>
    <property type="molecule type" value="Genomic_DNA"/>
</dbReference>
<dbReference type="PROSITE" id="PS50929">
    <property type="entry name" value="ABC_TM1F"/>
    <property type="match status" value="1"/>
</dbReference>
<dbReference type="EMBL" id="BAAAHD010000020">
    <property type="protein sequence ID" value="GAA0559573.1"/>
    <property type="molecule type" value="Genomic_DNA"/>
</dbReference>
<evidence type="ECO:0000313" key="12">
    <source>
        <dbReference type="EMBL" id="MBB4774150.1"/>
    </source>
</evidence>
<dbReference type="PROSITE" id="PS50893">
    <property type="entry name" value="ABC_TRANSPORTER_2"/>
    <property type="match status" value="1"/>
</dbReference>
<dbReference type="PANTHER" id="PTHR24221:SF654">
    <property type="entry name" value="ATP-BINDING CASSETTE SUB-FAMILY B MEMBER 6"/>
    <property type="match status" value="1"/>
</dbReference>
<accession>A0A7W7IBW3</accession>
<feature type="compositionally biased region" description="Gly residues" evidence="7">
    <location>
        <begin position="10"/>
        <end position="19"/>
    </location>
</feature>
<dbReference type="SUPFAM" id="SSF90123">
    <property type="entry name" value="ABC transporter transmembrane region"/>
    <property type="match status" value="1"/>
</dbReference>
<dbReference type="AlphaFoldDB" id="A0A7W7IBW3"/>
<sequence length="612" mass="62771">MVRTPTEPGAAGGLDGTGGAPEAAPADGPGPLPGGPAASAALRAAGRRRLREAMRRFRLRMCALAVLTAVRVAATLATPVMLAGAVDAARTQEGLGTATARLALVLALAALADAGEDVLGAYCGSDITAWLRHRLLGRVLALGTQGRHRFPTGDVLSRLTESASGPAAFPVLLLTAAAALVTTAGALTALALIDWWLAVAFAAGIPPMIVALRVFVVQATEPFARYQRCQAAIATRLLDARQGIRTIRASGTAAAEVRRILEPLPDLRRAGHETWAAQGRVSRRLALLAPLTQVLVVGTAGIRLATGDITTGQLVASVAYAAMATASASLFDTFVALLNCQVGAGRVDEVLAAAPAVRPPARPVPLPDGPGRLRLKGVTVRIGGRAVLDGLDLDVPPGATVAVVGASGTGKSVLVSTVGRLLDPDEGVVELDGVPVTAVPLPQVRRAVAYAFERPALLGATVHDTIAYARPESTRGEVRDAARTAAADGFIRALPDGYDTPLTDAPLSGGELQRLGLARAALTRARIVVLDDATSSLDTATELKVTRALQRILAGRTSLVVARRPATAARADLVAWLDAGRVRALAAHADLWPDPAYRAVFSASAAGAAAGA</sequence>
<evidence type="ECO:0000313" key="13">
    <source>
        <dbReference type="Proteomes" id="UP000549343"/>
    </source>
</evidence>
<keyword evidence="5 8" id="KW-1133">Transmembrane helix</keyword>
<dbReference type="InterPro" id="IPR011527">
    <property type="entry name" value="ABC1_TM_dom"/>
</dbReference>
<reference evidence="11 14" key="1">
    <citation type="journal article" date="2019" name="Int. J. Syst. Evol. Microbiol.">
        <title>The Global Catalogue of Microorganisms (GCM) 10K type strain sequencing project: providing services to taxonomists for standard genome sequencing and annotation.</title>
        <authorList>
            <consortium name="The Broad Institute Genomics Platform"/>
            <consortium name="The Broad Institute Genome Sequencing Center for Infectious Disease"/>
            <person name="Wu L."/>
            <person name="Ma J."/>
        </authorList>
    </citation>
    <scope>NUCLEOTIDE SEQUENCE [LARGE SCALE GENOMIC DNA]</scope>
    <source>
        <strain evidence="11 14">JCM 10667</strain>
    </source>
</reference>
<dbReference type="Gene3D" id="1.20.1560.10">
    <property type="entry name" value="ABC transporter type 1, transmembrane domain"/>
    <property type="match status" value="1"/>
</dbReference>
<dbReference type="Pfam" id="PF00664">
    <property type="entry name" value="ABC_membrane"/>
    <property type="match status" value="1"/>
</dbReference>
<feature type="transmembrane region" description="Helical" evidence="8">
    <location>
        <begin position="195"/>
        <end position="216"/>
    </location>
</feature>
<evidence type="ECO:0000256" key="4">
    <source>
        <dbReference type="ARBA" id="ARBA00022840"/>
    </source>
</evidence>
<evidence type="ECO:0000256" key="6">
    <source>
        <dbReference type="ARBA" id="ARBA00023136"/>
    </source>
</evidence>
<dbReference type="RefSeq" id="WP_184882664.1">
    <property type="nucleotide sequence ID" value="NZ_BAAAHD010000020.1"/>
</dbReference>
<dbReference type="Pfam" id="PF00005">
    <property type="entry name" value="ABC_tran"/>
    <property type="match status" value="1"/>
</dbReference>
<keyword evidence="14" id="KW-1185">Reference proteome</keyword>
<dbReference type="PANTHER" id="PTHR24221">
    <property type="entry name" value="ATP-BINDING CASSETTE SUB-FAMILY B"/>
    <property type="match status" value="1"/>
</dbReference>
<keyword evidence="4 12" id="KW-0067">ATP-binding</keyword>
<evidence type="ECO:0000313" key="11">
    <source>
        <dbReference type="EMBL" id="GAA0559573.1"/>
    </source>
</evidence>
<reference evidence="11" key="3">
    <citation type="submission" date="2023-12" db="EMBL/GenBank/DDBJ databases">
        <authorList>
            <person name="Sun Q."/>
            <person name="Inoue M."/>
        </authorList>
    </citation>
    <scope>NUCLEOTIDE SEQUENCE</scope>
    <source>
        <strain evidence="11">JCM 10667</strain>
    </source>
</reference>
<comment type="subcellular location">
    <subcellularLocation>
        <location evidence="1">Cell membrane</location>
        <topology evidence="1">Multi-pass membrane protein</topology>
    </subcellularLocation>
</comment>
<keyword evidence="3" id="KW-0547">Nucleotide-binding</keyword>
<dbReference type="InterPro" id="IPR036640">
    <property type="entry name" value="ABC1_TM_sf"/>
</dbReference>
<feature type="domain" description="ABC transporter" evidence="9">
    <location>
        <begin position="373"/>
        <end position="604"/>
    </location>
</feature>
<name>A0A7W7IBW3_9ACTN</name>
<dbReference type="InterPro" id="IPR027417">
    <property type="entry name" value="P-loop_NTPase"/>
</dbReference>
<dbReference type="SMART" id="SM00382">
    <property type="entry name" value="AAA"/>
    <property type="match status" value="1"/>
</dbReference>
<feature type="region of interest" description="Disordered" evidence="7">
    <location>
        <begin position="1"/>
        <end position="38"/>
    </location>
</feature>
<evidence type="ECO:0000256" key="2">
    <source>
        <dbReference type="ARBA" id="ARBA00022692"/>
    </source>
</evidence>
<evidence type="ECO:0000256" key="3">
    <source>
        <dbReference type="ARBA" id="ARBA00022741"/>
    </source>
</evidence>
<feature type="domain" description="ABC transmembrane type-1" evidence="10">
    <location>
        <begin position="63"/>
        <end position="331"/>
    </location>
</feature>
<dbReference type="GO" id="GO:0005886">
    <property type="term" value="C:plasma membrane"/>
    <property type="evidence" value="ECO:0007669"/>
    <property type="project" value="UniProtKB-SubCell"/>
</dbReference>
<keyword evidence="6 8" id="KW-0472">Membrane</keyword>
<dbReference type="PROSITE" id="PS00211">
    <property type="entry name" value="ABC_TRANSPORTER_1"/>
    <property type="match status" value="1"/>
</dbReference>
<dbReference type="InterPro" id="IPR039421">
    <property type="entry name" value="Type_1_exporter"/>
</dbReference>
<dbReference type="Proteomes" id="UP001501427">
    <property type="component" value="Unassembled WGS sequence"/>
</dbReference>
<evidence type="ECO:0000313" key="14">
    <source>
        <dbReference type="Proteomes" id="UP001501427"/>
    </source>
</evidence>
<comment type="caution">
    <text evidence="12">The sequence shown here is derived from an EMBL/GenBank/DDBJ whole genome shotgun (WGS) entry which is preliminary data.</text>
</comment>
<dbReference type="GO" id="GO:0034040">
    <property type="term" value="F:ATPase-coupled lipid transmembrane transporter activity"/>
    <property type="evidence" value="ECO:0007669"/>
    <property type="project" value="TreeGrafter"/>
</dbReference>
<keyword evidence="2 8" id="KW-0812">Transmembrane</keyword>
<dbReference type="GO" id="GO:0016887">
    <property type="term" value="F:ATP hydrolysis activity"/>
    <property type="evidence" value="ECO:0007669"/>
    <property type="project" value="InterPro"/>
</dbReference>
<dbReference type="InterPro" id="IPR017871">
    <property type="entry name" value="ABC_transporter-like_CS"/>
</dbReference>
<dbReference type="GO" id="GO:0140359">
    <property type="term" value="F:ABC-type transporter activity"/>
    <property type="evidence" value="ECO:0007669"/>
    <property type="project" value="InterPro"/>
</dbReference>
<evidence type="ECO:0000256" key="1">
    <source>
        <dbReference type="ARBA" id="ARBA00004651"/>
    </source>
</evidence>
<dbReference type="SUPFAM" id="SSF52540">
    <property type="entry name" value="P-loop containing nucleoside triphosphate hydrolases"/>
    <property type="match status" value="1"/>
</dbReference>
<evidence type="ECO:0000259" key="10">
    <source>
        <dbReference type="PROSITE" id="PS50929"/>
    </source>
</evidence>
<organism evidence="12 13">
    <name type="scientific">Actinomadura livida</name>
    <dbReference type="NCBI Taxonomy" id="79909"/>
    <lineage>
        <taxon>Bacteria</taxon>
        <taxon>Bacillati</taxon>
        <taxon>Actinomycetota</taxon>
        <taxon>Actinomycetes</taxon>
        <taxon>Streptosporangiales</taxon>
        <taxon>Thermomonosporaceae</taxon>
        <taxon>Actinomadura</taxon>
    </lineage>
</organism>
<feature type="transmembrane region" description="Helical" evidence="8">
    <location>
        <begin position="167"/>
        <end position="189"/>
    </location>
</feature>
<dbReference type="InterPro" id="IPR003593">
    <property type="entry name" value="AAA+_ATPase"/>
</dbReference>
<dbReference type="InterPro" id="IPR003439">
    <property type="entry name" value="ABC_transporter-like_ATP-bd"/>
</dbReference>
<reference evidence="12 13" key="2">
    <citation type="submission" date="2020-08" db="EMBL/GenBank/DDBJ databases">
        <title>Sequencing the genomes of 1000 actinobacteria strains.</title>
        <authorList>
            <person name="Klenk H.-P."/>
        </authorList>
    </citation>
    <scope>NUCLEOTIDE SEQUENCE [LARGE SCALE GENOMIC DNA]</scope>
    <source>
        <strain evidence="12 13">DSM 44772</strain>
    </source>
</reference>
<dbReference type="GO" id="GO:0005524">
    <property type="term" value="F:ATP binding"/>
    <property type="evidence" value="ECO:0007669"/>
    <property type="project" value="UniProtKB-KW"/>
</dbReference>
<gene>
    <name evidence="12" type="ORF">F4557_002568</name>
    <name evidence="11" type="ORF">GCM10009546_22170</name>
</gene>
<evidence type="ECO:0000256" key="8">
    <source>
        <dbReference type="SAM" id="Phobius"/>
    </source>
</evidence>
<evidence type="ECO:0000256" key="5">
    <source>
        <dbReference type="ARBA" id="ARBA00022989"/>
    </source>
</evidence>
<evidence type="ECO:0000259" key="9">
    <source>
        <dbReference type="PROSITE" id="PS50893"/>
    </source>
</evidence>
<feature type="transmembrane region" description="Helical" evidence="8">
    <location>
        <begin position="57"/>
        <end position="82"/>
    </location>
</feature>
<evidence type="ECO:0000256" key="7">
    <source>
        <dbReference type="SAM" id="MobiDB-lite"/>
    </source>
</evidence>
<dbReference type="Proteomes" id="UP000549343">
    <property type="component" value="Unassembled WGS sequence"/>
</dbReference>
<proteinExistence type="predicted"/>
<dbReference type="Gene3D" id="3.40.50.300">
    <property type="entry name" value="P-loop containing nucleotide triphosphate hydrolases"/>
    <property type="match status" value="1"/>
</dbReference>